<proteinExistence type="predicted"/>
<name>A0A565CDP4_9BRAS</name>
<accession>A0A565CDP4</accession>
<sequence length="95" mass="10856">MVMMSMISADELFSNGQIKPLKPQILSPLLDLEREEEDDGDFHDGEIVVNRRGRDLKLRSISIHRKARSLSPLRNATFQCEDENDDVSLHLHGEV</sequence>
<comment type="caution">
    <text evidence="1">The sequence shown here is derived from an EMBL/GenBank/DDBJ whole genome shotgun (WGS) entry which is preliminary data.</text>
</comment>
<evidence type="ECO:0000313" key="1">
    <source>
        <dbReference type="EMBL" id="VVB11729.1"/>
    </source>
</evidence>
<keyword evidence="2" id="KW-1185">Reference proteome</keyword>
<dbReference type="Proteomes" id="UP000489600">
    <property type="component" value="Unassembled WGS sequence"/>
</dbReference>
<evidence type="ECO:0000313" key="2">
    <source>
        <dbReference type="Proteomes" id="UP000489600"/>
    </source>
</evidence>
<dbReference type="AlphaFoldDB" id="A0A565CDP4"/>
<reference evidence="1" key="1">
    <citation type="submission" date="2019-07" db="EMBL/GenBank/DDBJ databases">
        <authorList>
            <person name="Dittberner H."/>
        </authorList>
    </citation>
    <scope>NUCLEOTIDE SEQUENCE [LARGE SCALE GENOMIC DNA]</scope>
</reference>
<dbReference type="InterPro" id="IPR012442">
    <property type="entry name" value="DUF1645_plant"/>
</dbReference>
<dbReference type="EMBL" id="CABITT030000007">
    <property type="protein sequence ID" value="VVB11729.1"/>
    <property type="molecule type" value="Genomic_DNA"/>
</dbReference>
<dbReference type="Pfam" id="PF07816">
    <property type="entry name" value="DUF1645"/>
    <property type="match status" value="1"/>
</dbReference>
<organism evidence="1 2">
    <name type="scientific">Arabis nemorensis</name>
    <dbReference type="NCBI Taxonomy" id="586526"/>
    <lineage>
        <taxon>Eukaryota</taxon>
        <taxon>Viridiplantae</taxon>
        <taxon>Streptophyta</taxon>
        <taxon>Embryophyta</taxon>
        <taxon>Tracheophyta</taxon>
        <taxon>Spermatophyta</taxon>
        <taxon>Magnoliopsida</taxon>
        <taxon>eudicotyledons</taxon>
        <taxon>Gunneridae</taxon>
        <taxon>Pentapetalae</taxon>
        <taxon>rosids</taxon>
        <taxon>malvids</taxon>
        <taxon>Brassicales</taxon>
        <taxon>Brassicaceae</taxon>
        <taxon>Arabideae</taxon>
        <taxon>Arabis</taxon>
    </lineage>
</organism>
<protein>
    <submittedName>
        <fullName evidence="1">Uncharacterized protein</fullName>
    </submittedName>
</protein>
<gene>
    <name evidence="1" type="ORF">ANE_LOCUS22173</name>
</gene>